<dbReference type="PROSITE" id="PS50853">
    <property type="entry name" value="FN3"/>
    <property type="match status" value="2"/>
</dbReference>
<dbReference type="FunCoup" id="A0A7R8YYF4">
    <property type="interactions" value="74"/>
</dbReference>
<feature type="region of interest" description="Disordered" evidence="2">
    <location>
        <begin position="478"/>
        <end position="542"/>
    </location>
</feature>
<evidence type="ECO:0000256" key="2">
    <source>
        <dbReference type="SAM" id="MobiDB-lite"/>
    </source>
</evidence>
<sequence length="542" mass="59521">MIPPSRPNVTRLNDDSVMVRWYVPKNDGLPIQFFKVQYRMLGDPERNIPRENWQTVTDDIPYGKRDRSMEGVKNFTTAVVGLKPNRYYRFRILAVYSNNDNKEGNSSGKFLLQAASQLGITRNHLPTPKITKIEGISETEILLHWTLPDNKSTPIDGFYAYFRPASTAGEYTKATIDGMDTRQFKIDMLEIGTAYEFKLQSFTASAASDFSSIITGKTMKPSTPPPTITPTVVAASESSQDDNSMFLVIAGGVVVGLLLLVGVVVVYCVKRQKNTQREDENKSNLEHQKSSHPMNGINRMNITPNPLAQEGDTNRNVMELRFMPTSNNAATAPGTPIAGHHQMQTGGSGGTSGSSGSGGGSGVGLVPPPVPPHHHYQQQQQPFHHQHQMHPNTAALPPSSPIMLHKQHHQVPAAGGGMSPQNNNQMSHHMNHFQTPAQGLDSHSGRRTLERSARDLHYVPPSPHPHDSVDGVIPTRIPSLRRTRRTSGSTTNHNSSHTSLGIPSSPRVQRSPMPVRAAPIKRNRLGSHTENMSSGSLNSIEV</sequence>
<feature type="domain" description="Fibronectin type-III" evidence="4">
    <location>
        <begin position="127"/>
        <end position="221"/>
    </location>
</feature>
<organism evidence="5 6">
    <name type="scientific">Hermetia illucens</name>
    <name type="common">Black soldier fly</name>
    <dbReference type="NCBI Taxonomy" id="343691"/>
    <lineage>
        <taxon>Eukaryota</taxon>
        <taxon>Metazoa</taxon>
        <taxon>Ecdysozoa</taxon>
        <taxon>Arthropoda</taxon>
        <taxon>Hexapoda</taxon>
        <taxon>Insecta</taxon>
        <taxon>Pterygota</taxon>
        <taxon>Neoptera</taxon>
        <taxon>Endopterygota</taxon>
        <taxon>Diptera</taxon>
        <taxon>Brachycera</taxon>
        <taxon>Stratiomyomorpha</taxon>
        <taxon>Stratiomyidae</taxon>
        <taxon>Hermetiinae</taxon>
        <taxon>Hermetia</taxon>
    </lineage>
</organism>
<keyword evidence="1" id="KW-0677">Repeat</keyword>
<keyword evidence="3" id="KW-0472">Membrane</keyword>
<feature type="compositionally biased region" description="Polar residues" evidence="2">
    <location>
        <begin position="526"/>
        <end position="542"/>
    </location>
</feature>
<feature type="region of interest" description="Disordered" evidence="2">
    <location>
        <begin position="326"/>
        <end position="429"/>
    </location>
</feature>
<dbReference type="Proteomes" id="UP000594454">
    <property type="component" value="Chromosome 4"/>
</dbReference>
<evidence type="ECO:0000313" key="5">
    <source>
        <dbReference type="EMBL" id="CAD7086745.1"/>
    </source>
</evidence>
<evidence type="ECO:0000259" key="4">
    <source>
        <dbReference type="PROSITE" id="PS50853"/>
    </source>
</evidence>
<dbReference type="Gene3D" id="2.60.40.10">
    <property type="entry name" value="Immunoglobulins"/>
    <property type="match status" value="2"/>
</dbReference>
<gene>
    <name evidence="5" type="ORF">HERILL_LOCUS9494</name>
</gene>
<feature type="compositionally biased region" description="Basic and acidic residues" evidence="2">
    <location>
        <begin position="275"/>
        <end position="289"/>
    </location>
</feature>
<proteinExistence type="predicted"/>
<dbReference type="CDD" id="cd00063">
    <property type="entry name" value="FN3"/>
    <property type="match status" value="2"/>
</dbReference>
<evidence type="ECO:0000313" key="6">
    <source>
        <dbReference type="Proteomes" id="UP000594454"/>
    </source>
</evidence>
<keyword evidence="3" id="KW-1133">Transmembrane helix</keyword>
<name>A0A7R8YYF4_HERIL</name>
<dbReference type="OrthoDB" id="9998697at2759"/>
<feature type="domain" description="Fibronectin type-III" evidence="4">
    <location>
        <begin position="3"/>
        <end position="115"/>
    </location>
</feature>
<feature type="compositionally biased region" description="Low complexity" evidence="2">
    <location>
        <begin position="486"/>
        <end position="501"/>
    </location>
</feature>
<evidence type="ECO:0000256" key="1">
    <source>
        <dbReference type="ARBA" id="ARBA00022737"/>
    </source>
</evidence>
<feature type="compositionally biased region" description="Gly residues" evidence="2">
    <location>
        <begin position="346"/>
        <end position="363"/>
    </location>
</feature>
<dbReference type="SUPFAM" id="SSF49265">
    <property type="entry name" value="Fibronectin type III"/>
    <property type="match status" value="1"/>
</dbReference>
<feature type="region of interest" description="Disordered" evidence="2">
    <location>
        <begin position="274"/>
        <end position="311"/>
    </location>
</feature>
<keyword evidence="6" id="KW-1185">Reference proteome</keyword>
<dbReference type="AlphaFoldDB" id="A0A7R8YYF4"/>
<dbReference type="InterPro" id="IPR036116">
    <property type="entry name" value="FN3_sf"/>
</dbReference>
<protein>
    <recommendedName>
        <fullName evidence="4">Fibronectin type-III domain-containing protein</fullName>
    </recommendedName>
</protein>
<dbReference type="PANTHER" id="PTHR13817">
    <property type="entry name" value="TITIN"/>
    <property type="match status" value="1"/>
</dbReference>
<feature type="transmembrane region" description="Helical" evidence="3">
    <location>
        <begin position="245"/>
        <end position="269"/>
    </location>
</feature>
<dbReference type="InterPro" id="IPR050964">
    <property type="entry name" value="Striated_Muscle_Regulatory"/>
</dbReference>
<evidence type="ECO:0000256" key="3">
    <source>
        <dbReference type="SAM" id="Phobius"/>
    </source>
</evidence>
<dbReference type="InterPro" id="IPR013783">
    <property type="entry name" value="Ig-like_fold"/>
</dbReference>
<dbReference type="SMART" id="SM00060">
    <property type="entry name" value="FN3"/>
    <property type="match status" value="2"/>
</dbReference>
<dbReference type="PANTHER" id="PTHR13817:SF166">
    <property type="entry name" value="NEURONAL IGCAM-RELATED"/>
    <property type="match status" value="1"/>
</dbReference>
<reference evidence="5 6" key="1">
    <citation type="submission" date="2020-11" db="EMBL/GenBank/DDBJ databases">
        <authorList>
            <person name="Wallbank WR R."/>
            <person name="Pardo Diaz C."/>
            <person name="Kozak K."/>
            <person name="Martin S."/>
            <person name="Jiggins C."/>
            <person name="Moest M."/>
            <person name="Warren A I."/>
            <person name="Generalovic N T."/>
            <person name="Byers J.R.P. K."/>
            <person name="Montejo-Kovacevich G."/>
            <person name="Yen C E."/>
        </authorList>
    </citation>
    <scope>NUCLEOTIDE SEQUENCE [LARGE SCALE GENOMIC DNA]</scope>
</reference>
<dbReference type="Pfam" id="PF00041">
    <property type="entry name" value="fn3"/>
    <property type="match status" value="2"/>
</dbReference>
<accession>A0A7R8YYF4</accession>
<dbReference type="InParanoid" id="A0A7R8YYF4"/>
<keyword evidence="3" id="KW-0812">Transmembrane</keyword>
<dbReference type="EMBL" id="LR899012">
    <property type="protein sequence ID" value="CAD7086745.1"/>
    <property type="molecule type" value="Genomic_DNA"/>
</dbReference>
<dbReference type="InterPro" id="IPR003961">
    <property type="entry name" value="FN3_dom"/>
</dbReference>